<dbReference type="GO" id="GO:0009279">
    <property type="term" value="C:cell outer membrane"/>
    <property type="evidence" value="ECO:0007669"/>
    <property type="project" value="UniProtKB-SubCell"/>
</dbReference>
<evidence type="ECO:0000256" key="1">
    <source>
        <dbReference type="ARBA" id="ARBA00004442"/>
    </source>
</evidence>
<dbReference type="Pfam" id="PF25183">
    <property type="entry name" value="OMP_b-brl_4"/>
    <property type="match status" value="1"/>
</dbReference>
<dbReference type="InterPro" id="IPR008969">
    <property type="entry name" value="CarboxyPept-like_regulatory"/>
</dbReference>
<evidence type="ECO:0000259" key="5">
    <source>
        <dbReference type="Pfam" id="PF25183"/>
    </source>
</evidence>
<gene>
    <name evidence="6" type="ORF">SAMN05421770_104281</name>
</gene>
<comment type="subcellular location">
    <subcellularLocation>
        <location evidence="1">Cell outer membrane</location>
    </subcellularLocation>
</comment>
<dbReference type="AlphaFoldDB" id="A0A239K556"/>
<name>A0A239K556_9BACT</name>
<dbReference type="Gene3D" id="2.170.130.10">
    <property type="entry name" value="TonB-dependent receptor, plug domain"/>
    <property type="match status" value="1"/>
</dbReference>
<keyword evidence="2" id="KW-0472">Membrane</keyword>
<dbReference type="Gene3D" id="2.60.40.1120">
    <property type="entry name" value="Carboxypeptidase-like, regulatory domain"/>
    <property type="match status" value="1"/>
</dbReference>
<sequence length="1157" mass="125758">MNSRKLNGPSLLPRGWQLLCLLVCLGCFVLCAPYAMGQADVGRIVGNVTDATGARIPGAKITALRVESNTTTVVSANKVGEYTFANLKTGHYNVTVDVPGFASVTQEGFELDDQSSVTADFKLQAGQTEQMIVTGRVSETVNTQTGEVSHVIDGETVRDLALNGNNYLDLLGTLPGSVQMDSGDAMANITGGATTNIVLNGVRATANGLYIDGMLNKDIGTNSTQFNNIGTQFIDHVKAHTSSFSAQFGQAAGPTVNVVTRSGTNSIHGSLFEHLRNNIVDAVNYFSRRQNADGSYSTVHQHLRFNDFGGALGGPIMKEKLFAFIGAEWKIIARNTSPTTVTLPLQYELMGGFASSTGGCSLRNVTGINTTDKTRSDYCNISPLITPFGHAYVNEINQIIAQAASYTGGACTSSSCSPNGDVIFELPNPYRNHEYVARVDYVLGKRQNMFARWVNDTHTTTNPISSGVMPTTPYHEMSPANNLVISHTYAFRNSFNEISAAAVWTHTDQAPFGATWEKATYGYTFQPVYQSPGYKLGVPQIAIYGMDTISPLVLNRAHTTYLQLQDIYTTVAGTHTLKVGLFFGRLRKDKNGDANFSGSASFQPGTSSVNSTGYNVADAMLGRFSSYTETSIDPYGFFRLWQGSGFVDDVWRALPKLSLNLGLRYEWMTPWVSQQQNTAAFFPELYDPSQAVTVTSTGQVISGSGNPYNGLRRAGDGVPKNQQFRVPGAASAAVLNVPTFGKAGFYSSQQVFMPRLGFAYDLFGNGQTAIRGGGGVFFDIPQGNVSYSSLNAPPYVQSVSLQNGNMDNLAGTLAQGTSNVIGTLYTLDPHQQRSYTLQYNVGIQQQLQAGMFLQINYVGNQGRFLLRAPDLNAVDLKAEDAAFQINQSVSLNSLRRYKGYSSIFQYRTDADSNYNGLQANLNRRIGKGRFTFAYTWSKALTTASADSDQDTTYIYSKSYKYSNATFDRRNIFSSTYIVSTPRLARWNVIARESLGGWMLSGTWRWQGGTYNTPSGTDALGVTGRANYAGYPIVYPHTAKRWVDIVNPGHIVNFSDPAVGQNGTTPKGIIVGPNLWTFDISTRKTFNVTERYRLTLSISAFNALNHPNFNGVYLNVDAPDFYTATGATATSATTDSESLAVRAANAPRNMQAGLILNF</sequence>
<dbReference type="Pfam" id="PF07715">
    <property type="entry name" value="Plug"/>
    <property type="match status" value="1"/>
</dbReference>
<proteinExistence type="predicted"/>
<dbReference type="InterPro" id="IPR036942">
    <property type="entry name" value="Beta-barrel_TonB_sf"/>
</dbReference>
<protein>
    <submittedName>
        <fullName evidence="6">TonB-dependent Receptor Plug Domain</fullName>
    </submittedName>
</protein>
<dbReference type="InterPro" id="IPR037066">
    <property type="entry name" value="Plug_dom_sf"/>
</dbReference>
<dbReference type="InterPro" id="IPR012910">
    <property type="entry name" value="Plug_dom"/>
</dbReference>
<evidence type="ECO:0000256" key="2">
    <source>
        <dbReference type="ARBA" id="ARBA00023136"/>
    </source>
</evidence>
<keyword evidence="6" id="KW-0675">Receptor</keyword>
<accession>A0A239K556</accession>
<reference evidence="6 7" key="1">
    <citation type="submission" date="2017-06" db="EMBL/GenBank/DDBJ databases">
        <authorList>
            <person name="Kim H.J."/>
            <person name="Triplett B.A."/>
        </authorList>
    </citation>
    <scope>NUCLEOTIDE SEQUENCE [LARGE SCALE GENOMIC DNA]</scope>
    <source>
        <strain evidence="6 7">DSM 18704</strain>
    </source>
</reference>
<dbReference type="Pfam" id="PF13620">
    <property type="entry name" value="CarboxypepD_reg"/>
    <property type="match status" value="1"/>
</dbReference>
<organism evidence="6 7">
    <name type="scientific">Granulicella rosea</name>
    <dbReference type="NCBI Taxonomy" id="474952"/>
    <lineage>
        <taxon>Bacteria</taxon>
        <taxon>Pseudomonadati</taxon>
        <taxon>Acidobacteriota</taxon>
        <taxon>Terriglobia</taxon>
        <taxon>Terriglobales</taxon>
        <taxon>Acidobacteriaceae</taxon>
        <taxon>Granulicella</taxon>
    </lineage>
</organism>
<dbReference type="EMBL" id="FZOU01000004">
    <property type="protein sequence ID" value="SNT12773.1"/>
    <property type="molecule type" value="Genomic_DNA"/>
</dbReference>
<evidence type="ECO:0000256" key="3">
    <source>
        <dbReference type="ARBA" id="ARBA00023237"/>
    </source>
</evidence>
<dbReference type="Gene3D" id="2.40.170.20">
    <property type="entry name" value="TonB-dependent receptor, beta-barrel domain"/>
    <property type="match status" value="1"/>
</dbReference>
<evidence type="ECO:0000313" key="7">
    <source>
        <dbReference type="Proteomes" id="UP000198356"/>
    </source>
</evidence>
<evidence type="ECO:0000259" key="4">
    <source>
        <dbReference type="Pfam" id="PF07715"/>
    </source>
</evidence>
<dbReference type="Proteomes" id="UP000198356">
    <property type="component" value="Unassembled WGS sequence"/>
</dbReference>
<keyword evidence="7" id="KW-1185">Reference proteome</keyword>
<dbReference type="InterPro" id="IPR057601">
    <property type="entry name" value="Oar-like_b-barrel"/>
</dbReference>
<feature type="domain" description="TonB-dependent transporter Oar-like beta-barrel" evidence="5">
    <location>
        <begin position="259"/>
        <end position="1126"/>
    </location>
</feature>
<keyword evidence="3" id="KW-0998">Cell outer membrane</keyword>
<evidence type="ECO:0000313" key="6">
    <source>
        <dbReference type="EMBL" id="SNT12773.1"/>
    </source>
</evidence>
<feature type="domain" description="TonB-dependent receptor plug" evidence="4">
    <location>
        <begin position="149"/>
        <end position="252"/>
    </location>
</feature>
<dbReference type="SUPFAM" id="SSF56935">
    <property type="entry name" value="Porins"/>
    <property type="match status" value="1"/>
</dbReference>
<dbReference type="RefSeq" id="WP_176441751.1">
    <property type="nucleotide sequence ID" value="NZ_FZOU01000004.1"/>
</dbReference>
<dbReference type="SUPFAM" id="SSF49464">
    <property type="entry name" value="Carboxypeptidase regulatory domain-like"/>
    <property type="match status" value="1"/>
</dbReference>